<comment type="caution">
    <text evidence="1">The sequence shown here is derived from an EMBL/GenBank/DDBJ whole genome shotgun (WGS) entry which is preliminary data.</text>
</comment>
<protein>
    <submittedName>
        <fullName evidence="1">Uncharacterized protein</fullName>
    </submittedName>
</protein>
<dbReference type="EMBL" id="JBEPLM010000030">
    <property type="protein sequence ID" value="MET3597756.1"/>
    <property type="molecule type" value="Genomic_DNA"/>
</dbReference>
<evidence type="ECO:0000313" key="2">
    <source>
        <dbReference type="Proteomes" id="UP001549036"/>
    </source>
</evidence>
<reference evidence="1 2" key="1">
    <citation type="submission" date="2024-06" db="EMBL/GenBank/DDBJ databases">
        <title>Genomic Encyclopedia of Type Strains, Phase IV (KMG-IV): sequencing the most valuable type-strain genomes for metagenomic binning, comparative biology and taxonomic classification.</title>
        <authorList>
            <person name="Goeker M."/>
        </authorList>
    </citation>
    <scope>NUCLEOTIDE SEQUENCE [LARGE SCALE GENOMIC DNA]</scope>
    <source>
        <strain evidence="1 2">DSM 29846</strain>
    </source>
</reference>
<gene>
    <name evidence="1" type="ORF">ABID26_007182</name>
</gene>
<accession>A0ABV2I4D2</accession>
<dbReference type="RefSeq" id="WP_354418115.1">
    <property type="nucleotide sequence ID" value="NZ_JBEPLM010000030.1"/>
</dbReference>
<name>A0ABV2I4D2_9HYPH</name>
<organism evidence="1 2">
    <name type="scientific">Mesorhizobium shonense</name>
    <dbReference type="NCBI Taxonomy" id="1209948"/>
    <lineage>
        <taxon>Bacteria</taxon>
        <taxon>Pseudomonadati</taxon>
        <taxon>Pseudomonadota</taxon>
        <taxon>Alphaproteobacteria</taxon>
        <taxon>Hyphomicrobiales</taxon>
        <taxon>Phyllobacteriaceae</taxon>
        <taxon>Mesorhizobium</taxon>
    </lineage>
</organism>
<proteinExistence type="predicted"/>
<dbReference type="Proteomes" id="UP001549036">
    <property type="component" value="Unassembled WGS sequence"/>
</dbReference>
<keyword evidence="2" id="KW-1185">Reference proteome</keyword>
<sequence length="65" mass="7267">MDKLAVQPQRRGRIVKMEPLDKTVAHRQAGKGLVERPAALNANFLPLRYPPQVSRLARFCAVAKS</sequence>
<evidence type="ECO:0000313" key="1">
    <source>
        <dbReference type="EMBL" id="MET3597756.1"/>
    </source>
</evidence>